<organism evidence="1 2">
    <name type="scientific">Naganishia cerealis</name>
    <dbReference type="NCBI Taxonomy" id="610337"/>
    <lineage>
        <taxon>Eukaryota</taxon>
        <taxon>Fungi</taxon>
        <taxon>Dikarya</taxon>
        <taxon>Basidiomycota</taxon>
        <taxon>Agaricomycotina</taxon>
        <taxon>Tremellomycetes</taxon>
        <taxon>Filobasidiales</taxon>
        <taxon>Filobasidiaceae</taxon>
        <taxon>Naganishia</taxon>
    </lineage>
</organism>
<comment type="caution">
    <text evidence="1">The sequence shown here is derived from an EMBL/GenBank/DDBJ whole genome shotgun (WGS) entry which is preliminary data.</text>
</comment>
<dbReference type="EMBL" id="JASBWR010000097">
    <property type="protein sequence ID" value="KAJ9095872.1"/>
    <property type="molecule type" value="Genomic_DNA"/>
</dbReference>
<reference evidence="1" key="1">
    <citation type="submission" date="2023-04" db="EMBL/GenBank/DDBJ databases">
        <title>Draft Genome sequencing of Naganishia species isolated from polar environments using Oxford Nanopore Technology.</title>
        <authorList>
            <person name="Leo P."/>
            <person name="Venkateswaran K."/>
        </authorList>
    </citation>
    <scope>NUCLEOTIDE SEQUENCE</scope>
    <source>
        <strain evidence="1">MNA-CCFEE 5261</strain>
    </source>
</reference>
<protein>
    <submittedName>
        <fullName evidence="1">Uncharacterized protein</fullName>
    </submittedName>
</protein>
<evidence type="ECO:0000313" key="2">
    <source>
        <dbReference type="Proteomes" id="UP001241377"/>
    </source>
</evidence>
<evidence type="ECO:0000313" key="1">
    <source>
        <dbReference type="EMBL" id="KAJ9095872.1"/>
    </source>
</evidence>
<proteinExistence type="predicted"/>
<keyword evidence="2" id="KW-1185">Reference proteome</keyword>
<name>A0ACC2V9A5_9TREE</name>
<accession>A0ACC2V9A5</accession>
<sequence length="126" mass="14436">MEPQEDIIQYNENVKDEDLEIFTRSQLSLYNGKSKPLVYVGIRGYVFDVTPNISSYGPGKSYNVFVGKDATRLLGLNKLKFTGDITDSNTWSTEGLTEKQLEAVDKWMDYFKKRYKIVGLIVAHEN</sequence>
<dbReference type="Proteomes" id="UP001241377">
    <property type="component" value="Unassembled WGS sequence"/>
</dbReference>
<gene>
    <name evidence="1" type="ORF">QFC19_007361</name>
</gene>